<dbReference type="EMBL" id="JAFNEN010000138">
    <property type="protein sequence ID" value="KAG8192581.1"/>
    <property type="molecule type" value="Genomic_DNA"/>
</dbReference>
<reference evidence="1 2" key="1">
    <citation type="journal article" date="2022" name="Nat. Ecol. Evol.">
        <title>A masculinizing supergene underlies an exaggerated male reproductive morph in a spider.</title>
        <authorList>
            <person name="Hendrickx F."/>
            <person name="De Corte Z."/>
            <person name="Sonet G."/>
            <person name="Van Belleghem S.M."/>
            <person name="Kostlbacher S."/>
            <person name="Vangestel C."/>
        </authorList>
    </citation>
    <scope>NUCLEOTIDE SEQUENCE [LARGE SCALE GENOMIC DNA]</scope>
    <source>
        <strain evidence="1">W744_W776</strain>
    </source>
</reference>
<protein>
    <submittedName>
        <fullName evidence="1">Uncharacterized protein</fullName>
    </submittedName>
</protein>
<proteinExistence type="predicted"/>
<accession>A0AAV6VAB5</accession>
<sequence length="94" mass="10666">MRKVLRREKRVQKRDETVNELKTFTLCSRSIGDIPDDSHSLRGVFHPASLAHTLSCFTTEMVSPLLLLQTLFPPHTVTTSCLLVRNAKADNDFL</sequence>
<dbReference type="Proteomes" id="UP000827092">
    <property type="component" value="Unassembled WGS sequence"/>
</dbReference>
<name>A0AAV6VAB5_9ARAC</name>
<evidence type="ECO:0000313" key="1">
    <source>
        <dbReference type="EMBL" id="KAG8192581.1"/>
    </source>
</evidence>
<organism evidence="1 2">
    <name type="scientific">Oedothorax gibbosus</name>
    <dbReference type="NCBI Taxonomy" id="931172"/>
    <lineage>
        <taxon>Eukaryota</taxon>
        <taxon>Metazoa</taxon>
        <taxon>Ecdysozoa</taxon>
        <taxon>Arthropoda</taxon>
        <taxon>Chelicerata</taxon>
        <taxon>Arachnida</taxon>
        <taxon>Araneae</taxon>
        <taxon>Araneomorphae</taxon>
        <taxon>Entelegynae</taxon>
        <taxon>Araneoidea</taxon>
        <taxon>Linyphiidae</taxon>
        <taxon>Erigoninae</taxon>
        <taxon>Oedothorax</taxon>
    </lineage>
</organism>
<dbReference type="AlphaFoldDB" id="A0AAV6VAB5"/>
<comment type="caution">
    <text evidence="1">The sequence shown here is derived from an EMBL/GenBank/DDBJ whole genome shotgun (WGS) entry which is preliminary data.</text>
</comment>
<gene>
    <name evidence="1" type="ORF">JTE90_015215</name>
</gene>
<keyword evidence="2" id="KW-1185">Reference proteome</keyword>
<evidence type="ECO:0000313" key="2">
    <source>
        <dbReference type="Proteomes" id="UP000827092"/>
    </source>
</evidence>